<evidence type="ECO:0000259" key="4">
    <source>
        <dbReference type="PROSITE" id="PS50158"/>
    </source>
</evidence>
<dbReference type="SUPFAM" id="SSF57756">
    <property type="entry name" value="Retrovirus zinc finger-like domains"/>
    <property type="match status" value="1"/>
</dbReference>
<name>A0AAD6ZNK9_9AGAR</name>
<dbReference type="Proteomes" id="UP001218218">
    <property type="component" value="Unassembled WGS sequence"/>
</dbReference>
<dbReference type="AlphaFoldDB" id="A0AAD6ZNK9"/>
<dbReference type="InterPro" id="IPR001878">
    <property type="entry name" value="Znf_CCHC"/>
</dbReference>
<dbReference type="GO" id="GO:0008270">
    <property type="term" value="F:zinc ion binding"/>
    <property type="evidence" value="ECO:0007669"/>
    <property type="project" value="UniProtKB-KW"/>
</dbReference>
<proteinExistence type="predicted"/>
<evidence type="ECO:0000313" key="5">
    <source>
        <dbReference type="EMBL" id="KAJ7330909.1"/>
    </source>
</evidence>
<keyword evidence="6" id="KW-1185">Reference proteome</keyword>
<evidence type="ECO:0000256" key="3">
    <source>
        <dbReference type="SAM" id="MobiDB-lite"/>
    </source>
</evidence>
<feature type="region of interest" description="Disordered" evidence="3">
    <location>
        <begin position="50"/>
        <end position="75"/>
    </location>
</feature>
<evidence type="ECO:0000313" key="6">
    <source>
        <dbReference type="Proteomes" id="UP001218218"/>
    </source>
</evidence>
<evidence type="ECO:0000256" key="2">
    <source>
        <dbReference type="PROSITE-ProRule" id="PRU00047"/>
    </source>
</evidence>
<dbReference type="EMBL" id="JARIHO010000036">
    <property type="protein sequence ID" value="KAJ7330909.1"/>
    <property type="molecule type" value="Genomic_DNA"/>
</dbReference>
<dbReference type="Gene3D" id="4.10.60.10">
    <property type="entry name" value="Zinc finger, CCHC-type"/>
    <property type="match status" value="1"/>
</dbReference>
<feature type="region of interest" description="Disordered" evidence="3">
    <location>
        <begin position="285"/>
        <end position="324"/>
    </location>
</feature>
<protein>
    <recommendedName>
        <fullName evidence="4">CCHC-type domain-containing protein</fullName>
    </recommendedName>
</protein>
<feature type="compositionally biased region" description="Polar residues" evidence="3">
    <location>
        <begin position="1"/>
        <end position="15"/>
    </location>
</feature>
<keyword evidence="1" id="KW-0507">mRNA processing</keyword>
<keyword evidence="2" id="KW-0862">Zinc</keyword>
<keyword evidence="2" id="KW-0479">Metal-binding</keyword>
<keyword evidence="2" id="KW-0863">Zinc-finger</keyword>
<feature type="compositionally biased region" description="Basic and acidic residues" evidence="3">
    <location>
        <begin position="299"/>
        <end position="324"/>
    </location>
</feature>
<dbReference type="InterPro" id="IPR036875">
    <property type="entry name" value="Znf_CCHC_sf"/>
</dbReference>
<sequence length="412" mass="45507">MTDNSGVSGQTSSFLGNLGRPGTPNSTSAGDIVFSAEAYQILKKWEVDRVERNSKREDRRKAGATDVSDDEPDDLTPFLIVVPSGERDGLNAPPELPVVPESVPPVSADTSEGLLFDDSVAERNSFHVHDNSIPSAIRSLAKNGISPALTLFLPASLERIRSSNVKTVKHGTGEATKVTVIDLTDFPNEQELDQATWCTCYNTFLTFMEGTAGVRTFQSFAAHYNRMLSDPDLAVWFPAYRDFDRRIRAQFFTKPYIIVHDDEYRSALQTAKNTFLMLGRLSLSTGSATHPRGGSSSVRDTRGSSSLHDDSSRDRPERPKPYERESHRKILCFRCGRSGHPAGNCPESTPSRHGREFVIYANRDGLFRLTDNRAVCMGFNIRKCDATGREHAIHICALCGDSCHGAVDCTRN</sequence>
<feature type="compositionally biased region" description="Basic and acidic residues" evidence="3">
    <location>
        <begin position="50"/>
        <end position="63"/>
    </location>
</feature>
<gene>
    <name evidence="5" type="ORF">DFH08DRAFT_708788</name>
</gene>
<dbReference type="PROSITE" id="PS50158">
    <property type="entry name" value="ZF_CCHC"/>
    <property type="match status" value="1"/>
</dbReference>
<organism evidence="5 6">
    <name type="scientific">Mycena albidolilacea</name>
    <dbReference type="NCBI Taxonomy" id="1033008"/>
    <lineage>
        <taxon>Eukaryota</taxon>
        <taxon>Fungi</taxon>
        <taxon>Dikarya</taxon>
        <taxon>Basidiomycota</taxon>
        <taxon>Agaricomycotina</taxon>
        <taxon>Agaricomycetes</taxon>
        <taxon>Agaricomycetidae</taxon>
        <taxon>Agaricales</taxon>
        <taxon>Marasmiineae</taxon>
        <taxon>Mycenaceae</taxon>
        <taxon>Mycena</taxon>
    </lineage>
</organism>
<feature type="region of interest" description="Disordered" evidence="3">
    <location>
        <begin position="1"/>
        <end position="30"/>
    </location>
</feature>
<accession>A0AAD6ZNK9</accession>
<dbReference type="SMART" id="SM00343">
    <property type="entry name" value="ZnF_C2HC"/>
    <property type="match status" value="2"/>
</dbReference>
<comment type="caution">
    <text evidence="5">The sequence shown here is derived from an EMBL/GenBank/DDBJ whole genome shotgun (WGS) entry which is preliminary data.</text>
</comment>
<dbReference type="GO" id="GO:0006397">
    <property type="term" value="P:mRNA processing"/>
    <property type="evidence" value="ECO:0007669"/>
    <property type="project" value="UniProtKB-KW"/>
</dbReference>
<evidence type="ECO:0000256" key="1">
    <source>
        <dbReference type="ARBA" id="ARBA00022664"/>
    </source>
</evidence>
<feature type="domain" description="CCHC-type" evidence="4">
    <location>
        <begin position="332"/>
        <end position="347"/>
    </location>
</feature>
<dbReference type="GO" id="GO:0003676">
    <property type="term" value="F:nucleic acid binding"/>
    <property type="evidence" value="ECO:0007669"/>
    <property type="project" value="InterPro"/>
</dbReference>
<reference evidence="5" key="1">
    <citation type="submission" date="2023-03" db="EMBL/GenBank/DDBJ databases">
        <title>Massive genome expansion in bonnet fungi (Mycena s.s.) driven by repeated elements and novel gene families across ecological guilds.</title>
        <authorList>
            <consortium name="Lawrence Berkeley National Laboratory"/>
            <person name="Harder C.B."/>
            <person name="Miyauchi S."/>
            <person name="Viragh M."/>
            <person name="Kuo A."/>
            <person name="Thoen E."/>
            <person name="Andreopoulos B."/>
            <person name="Lu D."/>
            <person name="Skrede I."/>
            <person name="Drula E."/>
            <person name="Henrissat B."/>
            <person name="Morin E."/>
            <person name="Kohler A."/>
            <person name="Barry K."/>
            <person name="LaButti K."/>
            <person name="Morin E."/>
            <person name="Salamov A."/>
            <person name="Lipzen A."/>
            <person name="Mereny Z."/>
            <person name="Hegedus B."/>
            <person name="Baldrian P."/>
            <person name="Stursova M."/>
            <person name="Weitz H."/>
            <person name="Taylor A."/>
            <person name="Grigoriev I.V."/>
            <person name="Nagy L.G."/>
            <person name="Martin F."/>
            <person name="Kauserud H."/>
        </authorList>
    </citation>
    <scope>NUCLEOTIDE SEQUENCE</scope>
    <source>
        <strain evidence="5">CBHHK002</strain>
    </source>
</reference>